<name>A0ABQ8UH11_9EUKA</name>
<evidence type="ECO:0000256" key="1">
    <source>
        <dbReference type="SAM" id="MobiDB-lite"/>
    </source>
</evidence>
<proteinExistence type="predicted"/>
<reference evidence="2" key="1">
    <citation type="journal article" date="2022" name="bioRxiv">
        <title>Genomics of Preaxostyla Flagellates Illuminates Evolutionary Transitions and the Path Towards Mitochondrial Loss.</title>
        <authorList>
            <person name="Novak L.V.F."/>
            <person name="Treitli S.C."/>
            <person name="Pyrih J."/>
            <person name="Halakuc P."/>
            <person name="Pipaliya S.V."/>
            <person name="Vacek V."/>
            <person name="Brzon O."/>
            <person name="Soukal P."/>
            <person name="Eme L."/>
            <person name="Dacks J.B."/>
            <person name="Karnkowska A."/>
            <person name="Elias M."/>
            <person name="Hampl V."/>
        </authorList>
    </citation>
    <scope>NUCLEOTIDE SEQUENCE</scope>
    <source>
        <strain evidence="2">RCP-MX</strain>
    </source>
</reference>
<organism evidence="2 3">
    <name type="scientific">Paratrimastix pyriformis</name>
    <dbReference type="NCBI Taxonomy" id="342808"/>
    <lineage>
        <taxon>Eukaryota</taxon>
        <taxon>Metamonada</taxon>
        <taxon>Preaxostyla</taxon>
        <taxon>Paratrimastigidae</taxon>
        <taxon>Paratrimastix</taxon>
    </lineage>
</organism>
<evidence type="ECO:0000313" key="2">
    <source>
        <dbReference type="EMBL" id="KAJ4456604.1"/>
    </source>
</evidence>
<evidence type="ECO:0000313" key="3">
    <source>
        <dbReference type="Proteomes" id="UP001141327"/>
    </source>
</evidence>
<feature type="region of interest" description="Disordered" evidence="1">
    <location>
        <begin position="192"/>
        <end position="230"/>
    </location>
</feature>
<protein>
    <submittedName>
        <fullName evidence="2">Uncharacterized protein</fullName>
    </submittedName>
</protein>
<comment type="caution">
    <text evidence="2">The sequence shown here is derived from an EMBL/GenBank/DDBJ whole genome shotgun (WGS) entry which is preliminary data.</text>
</comment>
<sequence>MLKYAAASPGANAMPGSFGSLLGRFPASAHGPGPLDSIFCPVLDDLTSQPSTKASRISRDFERLTAAEEAELAELAAATPEVPDDGVIDVENEDDFLGDGIEIPTKQVRNDEFMRFLSPFQISSSLQAPPPDGTVSGVTSTKGLRRLSSVRPGSLPPGLLRNGCTPLSIAKKAPHLKQTEMTLRCHRLHLPSSIPGTTRIRTGRTATTAGERKAPLRRLPPIAPPSPNRLLLRGTTATVTTTIRTPTPTPTPIPTTDGPTPLPQVHVLGRQDSMIKKKNDPMGLSVVRCSTSAFSSTSWLTKKARPRPMDQLPAAGGYPQTAPTPPVSGSLAPFLPPLPRTTSRDNRLPGGGRPGLQVLESVFCAFNSISRVTLKKDFIVTDSGENPTGFGRLARVRGNLLLWEDAR</sequence>
<feature type="region of interest" description="Disordered" evidence="1">
    <location>
        <begin position="300"/>
        <end position="322"/>
    </location>
</feature>
<accession>A0ABQ8UH11</accession>
<gene>
    <name evidence="2" type="ORF">PAPYR_8083</name>
</gene>
<dbReference type="EMBL" id="JAPMOS010000065">
    <property type="protein sequence ID" value="KAJ4456604.1"/>
    <property type="molecule type" value="Genomic_DNA"/>
</dbReference>
<feature type="region of interest" description="Disordered" evidence="1">
    <location>
        <begin position="242"/>
        <end position="262"/>
    </location>
</feature>
<dbReference type="Proteomes" id="UP001141327">
    <property type="component" value="Unassembled WGS sequence"/>
</dbReference>
<keyword evidence="3" id="KW-1185">Reference proteome</keyword>
<feature type="compositionally biased region" description="Low complexity" evidence="1">
    <location>
        <begin position="196"/>
        <end position="209"/>
    </location>
</feature>